<protein>
    <submittedName>
        <fullName evidence="2">Uncharacterized protein</fullName>
    </submittedName>
</protein>
<name>A0A8X6TAA2_NEPPI</name>
<evidence type="ECO:0000313" key="3">
    <source>
        <dbReference type="Proteomes" id="UP000887013"/>
    </source>
</evidence>
<reference evidence="2" key="1">
    <citation type="submission" date="2020-08" db="EMBL/GenBank/DDBJ databases">
        <title>Multicomponent nature underlies the extraordinary mechanical properties of spider dragline silk.</title>
        <authorList>
            <person name="Kono N."/>
            <person name="Nakamura H."/>
            <person name="Mori M."/>
            <person name="Yoshida Y."/>
            <person name="Ohtoshi R."/>
            <person name="Malay A.D."/>
            <person name="Moran D.A.P."/>
            <person name="Tomita M."/>
            <person name="Numata K."/>
            <person name="Arakawa K."/>
        </authorList>
    </citation>
    <scope>NUCLEOTIDE SEQUENCE</scope>
</reference>
<gene>
    <name evidence="2" type="ORF">NPIL_140651</name>
</gene>
<dbReference type="Proteomes" id="UP000887013">
    <property type="component" value="Unassembled WGS sequence"/>
</dbReference>
<comment type="caution">
    <text evidence="2">The sequence shown here is derived from an EMBL/GenBank/DDBJ whole genome shotgun (WGS) entry which is preliminary data.</text>
</comment>
<keyword evidence="3" id="KW-1185">Reference proteome</keyword>
<organism evidence="2 3">
    <name type="scientific">Nephila pilipes</name>
    <name type="common">Giant wood spider</name>
    <name type="synonym">Nephila maculata</name>
    <dbReference type="NCBI Taxonomy" id="299642"/>
    <lineage>
        <taxon>Eukaryota</taxon>
        <taxon>Metazoa</taxon>
        <taxon>Ecdysozoa</taxon>
        <taxon>Arthropoda</taxon>
        <taxon>Chelicerata</taxon>
        <taxon>Arachnida</taxon>
        <taxon>Araneae</taxon>
        <taxon>Araneomorphae</taxon>
        <taxon>Entelegynae</taxon>
        <taxon>Araneoidea</taxon>
        <taxon>Nephilidae</taxon>
        <taxon>Nephila</taxon>
    </lineage>
</organism>
<proteinExistence type="predicted"/>
<evidence type="ECO:0000256" key="1">
    <source>
        <dbReference type="SAM" id="MobiDB-lite"/>
    </source>
</evidence>
<feature type="compositionally biased region" description="Basic and acidic residues" evidence="1">
    <location>
        <begin position="74"/>
        <end position="103"/>
    </location>
</feature>
<dbReference type="AlphaFoldDB" id="A0A8X6TAA2"/>
<evidence type="ECO:0000313" key="2">
    <source>
        <dbReference type="EMBL" id="GFS86773.1"/>
    </source>
</evidence>
<sequence>MASGGVFPASANPSPAVMRSSGMEVIARLPHPTARNSGLGPGTECATLAAHFLGGNLHNPQIFTCRCKPNDSTSSKRDFIESKQKKDEMKGKEEKLSWIDERRRDKHKVMR</sequence>
<dbReference type="EMBL" id="BMAW01098819">
    <property type="protein sequence ID" value="GFS86773.1"/>
    <property type="molecule type" value="Genomic_DNA"/>
</dbReference>
<accession>A0A8X6TAA2</accession>
<feature type="region of interest" description="Disordered" evidence="1">
    <location>
        <begin position="68"/>
        <end position="111"/>
    </location>
</feature>